<name>A0A9P6LDG6_9AGAM</name>
<keyword evidence="1" id="KW-0863">Zinc-finger</keyword>
<evidence type="ECO:0000313" key="3">
    <source>
        <dbReference type="EMBL" id="KAF9793111.1"/>
    </source>
</evidence>
<dbReference type="InterPro" id="IPR013087">
    <property type="entry name" value="Znf_C2H2_type"/>
</dbReference>
<evidence type="ECO:0000256" key="1">
    <source>
        <dbReference type="PROSITE-ProRule" id="PRU00042"/>
    </source>
</evidence>
<dbReference type="EMBL" id="WIUZ02000001">
    <property type="protein sequence ID" value="KAF9793111.1"/>
    <property type="molecule type" value="Genomic_DNA"/>
</dbReference>
<dbReference type="AlphaFoldDB" id="A0A9P6LDG6"/>
<organism evidence="3 4">
    <name type="scientific">Thelephora terrestris</name>
    <dbReference type="NCBI Taxonomy" id="56493"/>
    <lineage>
        <taxon>Eukaryota</taxon>
        <taxon>Fungi</taxon>
        <taxon>Dikarya</taxon>
        <taxon>Basidiomycota</taxon>
        <taxon>Agaricomycotina</taxon>
        <taxon>Agaricomycetes</taxon>
        <taxon>Thelephorales</taxon>
        <taxon>Thelephoraceae</taxon>
        <taxon>Thelephora</taxon>
    </lineage>
</organism>
<keyword evidence="4" id="KW-1185">Reference proteome</keyword>
<accession>A0A9P6LDG6</accession>
<keyword evidence="1" id="KW-0862">Zinc</keyword>
<protein>
    <recommendedName>
        <fullName evidence="2">C2H2-type domain-containing protein</fullName>
    </recommendedName>
</protein>
<dbReference type="Proteomes" id="UP000736335">
    <property type="component" value="Unassembled WGS sequence"/>
</dbReference>
<evidence type="ECO:0000259" key="2">
    <source>
        <dbReference type="PROSITE" id="PS50157"/>
    </source>
</evidence>
<feature type="domain" description="C2H2-type" evidence="2">
    <location>
        <begin position="4"/>
        <end position="38"/>
    </location>
</feature>
<proteinExistence type="predicted"/>
<evidence type="ECO:0000313" key="4">
    <source>
        <dbReference type="Proteomes" id="UP000736335"/>
    </source>
</evidence>
<keyword evidence="1" id="KW-0479">Metal-binding</keyword>
<reference evidence="3" key="1">
    <citation type="journal article" date="2020" name="Nat. Commun.">
        <title>Large-scale genome sequencing of mycorrhizal fungi provides insights into the early evolution of symbiotic traits.</title>
        <authorList>
            <person name="Miyauchi S."/>
            <person name="Kiss E."/>
            <person name="Kuo A."/>
            <person name="Drula E."/>
            <person name="Kohler A."/>
            <person name="Sanchez-Garcia M."/>
            <person name="Morin E."/>
            <person name="Andreopoulos B."/>
            <person name="Barry K.W."/>
            <person name="Bonito G."/>
            <person name="Buee M."/>
            <person name="Carver A."/>
            <person name="Chen C."/>
            <person name="Cichocki N."/>
            <person name="Clum A."/>
            <person name="Culley D."/>
            <person name="Crous P.W."/>
            <person name="Fauchery L."/>
            <person name="Girlanda M."/>
            <person name="Hayes R.D."/>
            <person name="Keri Z."/>
            <person name="LaButti K."/>
            <person name="Lipzen A."/>
            <person name="Lombard V."/>
            <person name="Magnuson J."/>
            <person name="Maillard F."/>
            <person name="Murat C."/>
            <person name="Nolan M."/>
            <person name="Ohm R.A."/>
            <person name="Pangilinan J."/>
            <person name="Pereira M.F."/>
            <person name="Perotto S."/>
            <person name="Peter M."/>
            <person name="Pfister S."/>
            <person name="Riley R."/>
            <person name="Sitrit Y."/>
            <person name="Stielow J.B."/>
            <person name="Szollosi G."/>
            <person name="Zifcakova L."/>
            <person name="Stursova M."/>
            <person name="Spatafora J.W."/>
            <person name="Tedersoo L."/>
            <person name="Vaario L.M."/>
            <person name="Yamada A."/>
            <person name="Yan M."/>
            <person name="Wang P."/>
            <person name="Xu J."/>
            <person name="Bruns T."/>
            <person name="Baldrian P."/>
            <person name="Vilgalys R."/>
            <person name="Dunand C."/>
            <person name="Henrissat B."/>
            <person name="Grigoriev I.V."/>
            <person name="Hibbett D."/>
            <person name="Nagy L.G."/>
            <person name="Martin F.M."/>
        </authorList>
    </citation>
    <scope>NUCLEOTIDE SEQUENCE</scope>
    <source>
        <strain evidence="3">UH-Tt-Lm1</strain>
    </source>
</reference>
<reference evidence="3" key="2">
    <citation type="submission" date="2020-11" db="EMBL/GenBank/DDBJ databases">
        <authorList>
            <consortium name="DOE Joint Genome Institute"/>
            <person name="Kuo A."/>
            <person name="Miyauchi S."/>
            <person name="Kiss E."/>
            <person name="Drula E."/>
            <person name="Kohler A."/>
            <person name="Sanchez-Garcia M."/>
            <person name="Andreopoulos B."/>
            <person name="Barry K.W."/>
            <person name="Bonito G."/>
            <person name="Buee M."/>
            <person name="Carver A."/>
            <person name="Chen C."/>
            <person name="Cichocki N."/>
            <person name="Clum A."/>
            <person name="Culley D."/>
            <person name="Crous P.W."/>
            <person name="Fauchery L."/>
            <person name="Girlanda M."/>
            <person name="Hayes R."/>
            <person name="Keri Z."/>
            <person name="Labutti K."/>
            <person name="Lipzen A."/>
            <person name="Lombard V."/>
            <person name="Magnuson J."/>
            <person name="Maillard F."/>
            <person name="Morin E."/>
            <person name="Murat C."/>
            <person name="Nolan M."/>
            <person name="Ohm R."/>
            <person name="Pangilinan J."/>
            <person name="Pereira M."/>
            <person name="Perotto S."/>
            <person name="Peter M."/>
            <person name="Riley R."/>
            <person name="Sitrit Y."/>
            <person name="Stielow B."/>
            <person name="Szollosi G."/>
            <person name="Zifcakova L."/>
            <person name="Stursova M."/>
            <person name="Spatafora J.W."/>
            <person name="Tedersoo L."/>
            <person name="Vaario L.-M."/>
            <person name="Yamada A."/>
            <person name="Yan M."/>
            <person name="Wang P."/>
            <person name="Xu J."/>
            <person name="Bruns T."/>
            <person name="Baldrian P."/>
            <person name="Vilgalys R."/>
            <person name="Henrissat B."/>
            <person name="Grigoriev I.V."/>
            <person name="Hibbett D."/>
            <person name="Nagy L.G."/>
            <person name="Martin F.M."/>
        </authorList>
    </citation>
    <scope>NUCLEOTIDE SEQUENCE</scope>
    <source>
        <strain evidence="3">UH-Tt-Lm1</strain>
    </source>
</reference>
<comment type="caution">
    <text evidence="3">The sequence shown here is derived from an EMBL/GenBank/DDBJ whole genome shotgun (WGS) entry which is preliminary data.</text>
</comment>
<dbReference type="PROSITE" id="PS50157">
    <property type="entry name" value="ZINC_FINGER_C2H2_2"/>
    <property type="match status" value="1"/>
</dbReference>
<gene>
    <name evidence="3" type="ORF">BJ322DRAFT_1016715</name>
</gene>
<dbReference type="GO" id="GO:0008270">
    <property type="term" value="F:zinc ion binding"/>
    <property type="evidence" value="ECO:0007669"/>
    <property type="project" value="UniProtKB-KW"/>
</dbReference>
<sequence>MGSYTCIPPCNRSFAAAGPLTRHQARCRVWDRHEAQAATGRRNAASLRSKTAREKLCDAQARMPGAPQVQPDRGEVPMMVETGGRQRGLSDRRALMASTTKNQLRVF</sequence>